<sequence length="253" mass="29448">MFDSGLEPRDFACLVLKNVDYDSQLRAIRELLNVHQKIARTRSLKIAEIEKEIPKRRGIDRINAEHDRTDLCHESVYEDAAHSMAAIGMLAPFIETVFSQVFESIKQKYEGKVLPAPDHSRWTAEEAKRWNCRWYYSKTKGAMENDVTQGILELSCVTGLNSYLPTELRPILKALFGYRNNMLHNGFEWPLDARNKFHKRTKREWPEEWFSWARSGDAPWVCYMTDALINESLVYIDQILSGIGHFFTEKLEG</sequence>
<gene>
    <name evidence="1" type="ORF">J3P46_17510</name>
</gene>
<name>A0AAJ4T3K2_9BURK</name>
<reference evidence="1 2" key="1">
    <citation type="submission" date="2021-03" db="EMBL/GenBank/DDBJ databases">
        <title>Draft genome sequence of Janthinobacterium sp. strain PLB02 isolated from infected primmorphs (Lubomirskia baicalensis).</title>
        <authorList>
            <person name="Chernogor L.I."/>
            <person name="Belikov S.I."/>
            <person name="Petrushin I.S."/>
        </authorList>
    </citation>
    <scope>NUCLEOTIDE SEQUENCE [LARGE SCALE GENOMIC DNA]</scope>
    <source>
        <strain evidence="1 2">PLB02</strain>
    </source>
</reference>
<dbReference type="RefSeq" id="WP_208672416.1">
    <property type="nucleotide sequence ID" value="NZ_CP071520.1"/>
</dbReference>
<dbReference type="Proteomes" id="UP000662821">
    <property type="component" value="Chromosome"/>
</dbReference>
<accession>A0AAJ4T3K2</accession>
<dbReference type="EMBL" id="CP071520">
    <property type="protein sequence ID" value="QSX94521.1"/>
    <property type="molecule type" value="Genomic_DNA"/>
</dbReference>
<proteinExistence type="predicted"/>
<evidence type="ECO:0008006" key="3">
    <source>
        <dbReference type="Google" id="ProtNLM"/>
    </source>
</evidence>
<organism evidence="1 2">
    <name type="scientific">Janthinobacterium lividum</name>
    <dbReference type="NCBI Taxonomy" id="29581"/>
    <lineage>
        <taxon>Bacteria</taxon>
        <taxon>Pseudomonadati</taxon>
        <taxon>Pseudomonadota</taxon>
        <taxon>Betaproteobacteria</taxon>
        <taxon>Burkholderiales</taxon>
        <taxon>Oxalobacteraceae</taxon>
        <taxon>Janthinobacterium</taxon>
    </lineage>
</organism>
<protein>
    <recommendedName>
        <fullName evidence="3">RiboL-PSP-HEPN domain-containing protein</fullName>
    </recommendedName>
</protein>
<evidence type="ECO:0000313" key="2">
    <source>
        <dbReference type="Proteomes" id="UP000662821"/>
    </source>
</evidence>
<dbReference type="AlphaFoldDB" id="A0AAJ4T3K2"/>
<evidence type="ECO:0000313" key="1">
    <source>
        <dbReference type="EMBL" id="QSX94521.1"/>
    </source>
</evidence>